<keyword evidence="3" id="KW-1185">Reference proteome</keyword>
<dbReference type="AlphaFoldDB" id="A0AAW0B018"/>
<dbReference type="Proteomes" id="UP001362999">
    <property type="component" value="Unassembled WGS sequence"/>
</dbReference>
<keyword evidence="1" id="KW-0732">Signal</keyword>
<sequence>MALTIWIAFPRATAFAQTILPPAGKYPPPTHQAASIPAALQNFCCCRRSRAAHGFEYMDRRPASETTVFHLAVAPAPRSGAIPLTRGIDVWRADILGFKSYVKFFLASVNLSEFFHPTTRVAHVDESTYRRPAAGEFEFNLQLKSRYSVVRRATCYSNFSAARPSSPPNLTQNQILIFERPPSDARTFIFLSEIFSPRCAGTSSASIQSPEIKNLRFRVPASEDLSFWCSVHLFCRCAALQVDNARFIHPLALFITKSLNADFVRRATSNAEWSTSADL</sequence>
<accession>A0AAW0B018</accession>
<organism evidence="2 3">
    <name type="scientific">Favolaschia claudopus</name>
    <dbReference type="NCBI Taxonomy" id="2862362"/>
    <lineage>
        <taxon>Eukaryota</taxon>
        <taxon>Fungi</taxon>
        <taxon>Dikarya</taxon>
        <taxon>Basidiomycota</taxon>
        <taxon>Agaricomycotina</taxon>
        <taxon>Agaricomycetes</taxon>
        <taxon>Agaricomycetidae</taxon>
        <taxon>Agaricales</taxon>
        <taxon>Marasmiineae</taxon>
        <taxon>Mycenaceae</taxon>
        <taxon>Favolaschia</taxon>
    </lineage>
</organism>
<evidence type="ECO:0000313" key="3">
    <source>
        <dbReference type="Proteomes" id="UP001362999"/>
    </source>
</evidence>
<feature type="chain" id="PRO_5043575429" evidence="1">
    <location>
        <begin position="17"/>
        <end position="279"/>
    </location>
</feature>
<evidence type="ECO:0000256" key="1">
    <source>
        <dbReference type="SAM" id="SignalP"/>
    </source>
</evidence>
<dbReference type="EMBL" id="JAWWNJ010000045">
    <property type="protein sequence ID" value="KAK7018920.1"/>
    <property type="molecule type" value="Genomic_DNA"/>
</dbReference>
<feature type="signal peptide" evidence="1">
    <location>
        <begin position="1"/>
        <end position="16"/>
    </location>
</feature>
<proteinExistence type="predicted"/>
<reference evidence="2 3" key="1">
    <citation type="journal article" date="2024" name="J Genomics">
        <title>Draft genome sequencing and assembly of Favolaschia claudopus CIRM-BRFM 2984 isolated from oak limbs.</title>
        <authorList>
            <person name="Navarro D."/>
            <person name="Drula E."/>
            <person name="Chaduli D."/>
            <person name="Cazenave R."/>
            <person name="Ahrendt S."/>
            <person name="Wang J."/>
            <person name="Lipzen A."/>
            <person name="Daum C."/>
            <person name="Barry K."/>
            <person name="Grigoriev I.V."/>
            <person name="Favel A."/>
            <person name="Rosso M.N."/>
            <person name="Martin F."/>
        </authorList>
    </citation>
    <scope>NUCLEOTIDE SEQUENCE [LARGE SCALE GENOMIC DNA]</scope>
    <source>
        <strain evidence="2 3">CIRM-BRFM 2984</strain>
    </source>
</reference>
<protein>
    <submittedName>
        <fullName evidence="2">Uncharacterized protein</fullName>
    </submittedName>
</protein>
<gene>
    <name evidence="2" type="ORF">R3P38DRAFT_3556636</name>
</gene>
<evidence type="ECO:0000313" key="2">
    <source>
        <dbReference type="EMBL" id="KAK7018920.1"/>
    </source>
</evidence>
<comment type="caution">
    <text evidence="2">The sequence shown here is derived from an EMBL/GenBank/DDBJ whole genome shotgun (WGS) entry which is preliminary data.</text>
</comment>
<name>A0AAW0B018_9AGAR</name>